<dbReference type="STRING" id="1305731.GCA_000934705_01637"/>
<keyword evidence="8 9" id="KW-0961">Cell wall biogenesis/degradation</keyword>
<dbReference type="OrthoDB" id="9787225at2"/>
<dbReference type="GO" id="GO:0018104">
    <property type="term" value="P:peptidoglycan-protein cross-linking"/>
    <property type="evidence" value="ECO:0007669"/>
    <property type="project" value="TreeGrafter"/>
</dbReference>
<dbReference type="PATRIC" id="fig|1305731.5.peg.2197"/>
<keyword evidence="3" id="KW-0328">Glycosyltransferase</keyword>
<comment type="pathway">
    <text evidence="1 9">Cell wall biogenesis; peptidoglycan biosynthesis.</text>
</comment>
<evidence type="ECO:0000256" key="6">
    <source>
        <dbReference type="ARBA" id="ARBA00022960"/>
    </source>
</evidence>
<feature type="active site" description="Nucleophile" evidence="9">
    <location>
        <position position="142"/>
    </location>
</feature>
<keyword evidence="5" id="KW-0378">Hydrolase</keyword>
<dbReference type="GO" id="GO:0016757">
    <property type="term" value="F:glycosyltransferase activity"/>
    <property type="evidence" value="ECO:0007669"/>
    <property type="project" value="UniProtKB-KW"/>
</dbReference>
<dbReference type="CDD" id="cd16913">
    <property type="entry name" value="YkuD_like"/>
    <property type="match status" value="1"/>
</dbReference>
<gene>
    <name evidence="11" type="ORF">HLUCCX14_05610</name>
</gene>
<dbReference type="GO" id="GO:0071555">
    <property type="term" value="P:cell wall organization"/>
    <property type="evidence" value="ECO:0007669"/>
    <property type="project" value="UniProtKB-UniRule"/>
</dbReference>
<evidence type="ECO:0000256" key="1">
    <source>
        <dbReference type="ARBA" id="ARBA00004752"/>
    </source>
</evidence>
<dbReference type="AlphaFoldDB" id="A0A0P7YGX8"/>
<evidence type="ECO:0000256" key="5">
    <source>
        <dbReference type="ARBA" id="ARBA00022801"/>
    </source>
</evidence>
<evidence type="ECO:0000256" key="7">
    <source>
        <dbReference type="ARBA" id="ARBA00022984"/>
    </source>
</evidence>
<evidence type="ECO:0000313" key="12">
    <source>
        <dbReference type="Proteomes" id="UP000050416"/>
    </source>
</evidence>
<name>A0A0P7YGX8_9GAMM</name>
<evidence type="ECO:0000256" key="2">
    <source>
        <dbReference type="ARBA" id="ARBA00005992"/>
    </source>
</evidence>
<sequence length="166" mass="18219">MSTQSRNAARVEISLAEQTLLLLAPNGDELGRYGVSTALNGPGQQDASGCTPLGEHYIRAMIGAGLPLNTVFKARRPTGELYTPELASAHPDRDWILTRILWLCGLERGRNRGLGVDTFRRFIYIHGTPDTEPMGVARSHGCIRMRNEDVADLFDRVSAGTRVTIN</sequence>
<dbReference type="EMBL" id="LJZQ01000005">
    <property type="protein sequence ID" value="KPQ29675.1"/>
    <property type="molecule type" value="Genomic_DNA"/>
</dbReference>
<dbReference type="SUPFAM" id="SSF141523">
    <property type="entry name" value="L,D-transpeptidase catalytic domain-like"/>
    <property type="match status" value="1"/>
</dbReference>
<evidence type="ECO:0000256" key="4">
    <source>
        <dbReference type="ARBA" id="ARBA00022679"/>
    </source>
</evidence>
<dbReference type="UniPathway" id="UPA00219"/>
<dbReference type="PANTHER" id="PTHR30582:SF24">
    <property type="entry name" value="L,D-TRANSPEPTIDASE ERFK_SRFK-RELATED"/>
    <property type="match status" value="1"/>
</dbReference>
<reference evidence="11 12" key="1">
    <citation type="submission" date="2015-09" db="EMBL/GenBank/DDBJ databases">
        <title>Identification and resolution of microdiversity through metagenomic sequencing of parallel consortia.</title>
        <authorList>
            <person name="Nelson W.C."/>
            <person name="Romine M.F."/>
            <person name="Lindemann S.R."/>
        </authorList>
    </citation>
    <scope>NUCLEOTIDE SEQUENCE [LARGE SCALE GENOMIC DNA]</scope>
    <source>
        <strain evidence="11">HL-55</strain>
    </source>
</reference>
<proteinExistence type="inferred from homology"/>
<dbReference type="GO" id="GO:0005576">
    <property type="term" value="C:extracellular region"/>
    <property type="evidence" value="ECO:0007669"/>
    <property type="project" value="TreeGrafter"/>
</dbReference>
<dbReference type="Proteomes" id="UP000050416">
    <property type="component" value="Unassembled WGS sequence"/>
</dbReference>
<evidence type="ECO:0000256" key="3">
    <source>
        <dbReference type="ARBA" id="ARBA00022676"/>
    </source>
</evidence>
<dbReference type="InterPro" id="IPR050979">
    <property type="entry name" value="LD-transpeptidase"/>
</dbReference>
<evidence type="ECO:0000256" key="9">
    <source>
        <dbReference type="PROSITE-ProRule" id="PRU01373"/>
    </source>
</evidence>
<dbReference type="GO" id="GO:0071972">
    <property type="term" value="F:peptidoglycan L,D-transpeptidase activity"/>
    <property type="evidence" value="ECO:0007669"/>
    <property type="project" value="TreeGrafter"/>
</dbReference>
<dbReference type="PROSITE" id="PS52029">
    <property type="entry name" value="LD_TPASE"/>
    <property type="match status" value="1"/>
</dbReference>
<dbReference type="Pfam" id="PF03734">
    <property type="entry name" value="YkuD"/>
    <property type="match status" value="1"/>
</dbReference>
<feature type="domain" description="L,D-TPase catalytic" evidence="10">
    <location>
        <begin position="9"/>
        <end position="166"/>
    </location>
</feature>
<dbReference type="InterPro" id="IPR005490">
    <property type="entry name" value="LD_TPept_cat_dom"/>
</dbReference>
<keyword evidence="6 9" id="KW-0133">Cell shape</keyword>
<organism evidence="11 12">
    <name type="scientific">Marinobacter excellens HL-55</name>
    <dbReference type="NCBI Taxonomy" id="1305731"/>
    <lineage>
        <taxon>Bacteria</taxon>
        <taxon>Pseudomonadati</taxon>
        <taxon>Pseudomonadota</taxon>
        <taxon>Gammaproteobacteria</taxon>
        <taxon>Pseudomonadales</taxon>
        <taxon>Marinobacteraceae</taxon>
        <taxon>Marinobacter</taxon>
    </lineage>
</organism>
<evidence type="ECO:0000256" key="8">
    <source>
        <dbReference type="ARBA" id="ARBA00023316"/>
    </source>
</evidence>
<dbReference type="Gene3D" id="2.40.440.10">
    <property type="entry name" value="L,D-transpeptidase catalytic domain-like"/>
    <property type="match status" value="1"/>
</dbReference>
<evidence type="ECO:0000313" key="11">
    <source>
        <dbReference type="EMBL" id="KPQ29675.1"/>
    </source>
</evidence>
<accession>A0A0P7YGX8</accession>
<dbReference type="PANTHER" id="PTHR30582">
    <property type="entry name" value="L,D-TRANSPEPTIDASE"/>
    <property type="match status" value="1"/>
</dbReference>
<protein>
    <recommendedName>
        <fullName evidence="10">L,D-TPase catalytic domain-containing protein</fullName>
    </recommendedName>
</protein>
<dbReference type="InterPro" id="IPR038063">
    <property type="entry name" value="Transpep_catalytic_dom"/>
</dbReference>
<feature type="active site" description="Proton donor/acceptor" evidence="9">
    <location>
        <position position="126"/>
    </location>
</feature>
<comment type="similarity">
    <text evidence="2">Belongs to the YkuD family.</text>
</comment>
<evidence type="ECO:0000259" key="10">
    <source>
        <dbReference type="PROSITE" id="PS52029"/>
    </source>
</evidence>
<comment type="caution">
    <text evidence="11">The sequence shown here is derived from an EMBL/GenBank/DDBJ whole genome shotgun (WGS) entry which is preliminary data.</text>
</comment>
<keyword evidence="4" id="KW-0808">Transferase</keyword>
<dbReference type="GO" id="GO:0008360">
    <property type="term" value="P:regulation of cell shape"/>
    <property type="evidence" value="ECO:0007669"/>
    <property type="project" value="UniProtKB-UniRule"/>
</dbReference>
<keyword evidence="7 9" id="KW-0573">Peptidoglycan synthesis</keyword>